<dbReference type="PANTHER" id="PTHR43540">
    <property type="entry name" value="PEROXYUREIDOACRYLATE/UREIDOACRYLATE AMIDOHYDROLASE-RELATED"/>
    <property type="match status" value="1"/>
</dbReference>
<feature type="signal peptide" evidence="2">
    <location>
        <begin position="1"/>
        <end position="22"/>
    </location>
</feature>
<evidence type="ECO:0000259" key="3">
    <source>
        <dbReference type="Pfam" id="PF00857"/>
    </source>
</evidence>
<dbReference type="GO" id="GO:0016787">
    <property type="term" value="F:hydrolase activity"/>
    <property type="evidence" value="ECO:0007669"/>
    <property type="project" value="UniProtKB-KW"/>
</dbReference>
<name>A0A941DG34_9BURK</name>
<reference evidence="4 5" key="1">
    <citation type="submission" date="2021-04" db="EMBL/GenBank/DDBJ databases">
        <title>novel species isolated from subtropical streams in China.</title>
        <authorList>
            <person name="Lu H."/>
        </authorList>
    </citation>
    <scope>NUCLEOTIDE SEQUENCE [LARGE SCALE GENOMIC DNA]</scope>
    <source>
        <strain evidence="4 5">BYS107W</strain>
    </source>
</reference>
<comment type="caution">
    <text evidence="4">The sequence shown here is derived from an EMBL/GenBank/DDBJ whole genome shotgun (WGS) entry which is preliminary data.</text>
</comment>
<gene>
    <name evidence="4" type="ORF">KDM92_09905</name>
</gene>
<evidence type="ECO:0000313" key="5">
    <source>
        <dbReference type="Proteomes" id="UP000680158"/>
    </source>
</evidence>
<proteinExistence type="predicted"/>
<dbReference type="CDD" id="cd01014">
    <property type="entry name" value="nicotinamidase_related"/>
    <property type="match status" value="1"/>
</dbReference>
<keyword evidence="2" id="KW-0732">Signal</keyword>
<evidence type="ECO:0000256" key="1">
    <source>
        <dbReference type="ARBA" id="ARBA00022801"/>
    </source>
</evidence>
<accession>A0A941DG34</accession>
<dbReference type="PANTHER" id="PTHR43540:SF6">
    <property type="entry name" value="ISOCHORISMATASE-LIKE DOMAIN-CONTAINING PROTEIN"/>
    <property type="match status" value="1"/>
</dbReference>
<evidence type="ECO:0000256" key="2">
    <source>
        <dbReference type="SAM" id="SignalP"/>
    </source>
</evidence>
<dbReference type="InterPro" id="IPR000868">
    <property type="entry name" value="Isochorismatase-like_dom"/>
</dbReference>
<dbReference type="EMBL" id="JAGSPM010000005">
    <property type="protein sequence ID" value="MBR7746895.1"/>
    <property type="molecule type" value="Genomic_DNA"/>
</dbReference>
<feature type="domain" description="Isochorismatase-like" evidence="3">
    <location>
        <begin position="36"/>
        <end position="167"/>
    </location>
</feature>
<dbReference type="RefSeq" id="WP_212684191.1">
    <property type="nucleotide sequence ID" value="NZ_JAGSPM010000005.1"/>
</dbReference>
<dbReference type="InterPro" id="IPR036380">
    <property type="entry name" value="Isochorismatase-like_sf"/>
</dbReference>
<dbReference type="Proteomes" id="UP000680158">
    <property type="component" value="Unassembled WGS sequence"/>
</dbReference>
<protein>
    <submittedName>
        <fullName evidence="4">Cysteine hydrolase</fullName>
    </submittedName>
</protein>
<dbReference type="Gene3D" id="3.40.50.850">
    <property type="entry name" value="Isochorismatase-like"/>
    <property type="match status" value="1"/>
</dbReference>
<organism evidence="4 5">
    <name type="scientific">Undibacterium baiyunense</name>
    <dbReference type="NCBI Taxonomy" id="2828731"/>
    <lineage>
        <taxon>Bacteria</taxon>
        <taxon>Pseudomonadati</taxon>
        <taxon>Pseudomonadota</taxon>
        <taxon>Betaproteobacteria</taxon>
        <taxon>Burkholderiales</taxon>
        <taxon>Oxalobacteraceae</taxon>
        <taxon>Undibacterium</taxon>
    </lineage>
</organism>
<keyword evidence="1 4" id="KW-0378">Hydrolase</keyword>
<dbReference type="AlphaFoldDB" id="A0A941DG34"/>
<evidence type="ECO:0000313" key="4">
    <source>
        <dbReference type="EMBL" id="MBR7746895.1"/>
    </source>
</evidence>
<dbReference type="InterPro" id="IPR050272">
    <property type="entry name" value="Isochorismatase-like_hydrls"/>
</dbReference>
<dbReference type="Pfam" id="PF00857">
    <property type="entry name" value="Isochorismatase"/>
    <property type="match status" value="1"/>
</dbReference>
<dbReference type="SUPFAM" id="SSF52499">
    <property type="entry name" value="Isochorismatase-like hydrolases"/>
    <property type="match status" value="1"/>
</dbReference>
<feature type="chain" id="PRO_5037509166" evidence="2">
    <location>
        <begin position="23"/>
        <end position="211"/>
    </location>
</feature>
<sequence>MLHPHRFAIYLLTTFCPFFAFAQEAKLVSQPALTKSALLIVDAQVGVMSSVWESQRVVNNIEKLVSKARSAGVPVIWVQHSDNDELKFGSANWKLLPNFVPTSEELIIHKKYNSSFAGTDLEKRLRALGASRLVLAGALTNWCIRSTAYAALERGYHLVLASDAHSTESLKLPDGKTVPAESIVAELNSVFSWVSAPRVRTEVERTNNVRF</sequence>
<keyword evidence="5" id="KW-1185">Reference proteome</keyword>